<keyword evidence="1" id="KW-0964">Secreted</keyword>
<comment type="caution">
    <text evidence="7">The sequence shown here is derived from an EMBL/GenBank/DDBJ whole genome shotgun (WGS) entry which is preliminary data.</text>
</comment>
<dbReference type="AlphaFoldDB" id="A0A848MFM4"/>
<dbReference type="Gene3D" id="3.30.70.2150">
    <property type="match status" value="1"/>
</dbReference>
<dbReference type="Pfam" id="PF03067">
    <property type="entry name" value="LPMO_10"/>
    <property type="match status" value="1"/>
</dbReference>
<dbReference type="SUPFAM" id="SSF81296">
    <property type="entry name" value="E set domains"/>
    <property type="match status" value="1"/>
</dbReference>
<dbReference type="Pfam" id="PF18416">
    <property type="entry name" value="GbpA_2"/>
    <property type="match status" value="1"/>
</dbReference>
<proteinExistence type="predicted"/>
<gene>
    <name evidence="7" type="ORF">GW590_03670</name>
</gene>
<evidence type="ECO:0000256" key="1">
    <source>
        <dbReference type="ARBA" id="ARBA00022525"/>
    </source>
</evidence>
<dbReference type="Proteomes" id="UP000585363">
    <property type="component" value="Unassembled WGS sequence"/>
</dbReference>
<dbReference type="GO" id="GO:0008061">
    <property type="term" value="F:chitin binding"/>
    <property type="evidence" value="ECO:0007669"/>
    <property type="project" value="UniProtKB-KW"/>
</dbReference>
<feature type="domain" description="N-acetylglucosamine binding protein A" evidence="6">
    <location>
        <begin position="213"/>
        <end position="308"/>
    </location>
</feature>
<dbReference type="InterPro" id="IPR004302">
    <property type="entry name" value="Cellulose/chitin-bd_N"/>
</dbReference>
<dbReference type="Gene3D" id="2.70.50.50">
    <property type="entry name" value="chitin-binding protein cbp21"/>
    <property type="match status" value="1"/>
</dbReference>
<feature type="domain" description="Chitin-binding type-4" evidence="5">
    <location>
        <begin position="30"/>
        <end position="196"/>
    </location>
</feature>
<dbReference type="InterPro" id="IPR041029">
    <property type="entry name" value="GbpA_2"/>
</dbReference>
<reference evidence="7 8" key="1">
    <citation type="submission" date="2020-01" db="EMBL/GenBank/DDBJ databases">
        <authorList>
            <person name="Lee S.D."/>
        </authorList>
    </citation>
    <scope>NUCLEOTIDE SEQUENCE [LARGE SCALE GENOMIC DNA]</scope>
    <source>
        <strain evidence="7 8">SAP-1</strain>
    </source>
</reference>
<dbReference type="EMBL" id="JAADJU010000002">
    <property type="protein sequence ID" value="NMP25971.1"/>
    <property type="molecule type" value="Genomic_DNA"/>
</dbReference>
<keyword evidence="2" id="KW-0147">Chitin-binding</keyword>
<organism evidence="7 8">
    <name type="scientific">Rouxiella aceris</name>
    <dbReference type="NCBI Taxonomy" id="2703884"/>
    <lineage>
        <taxon>Bacteria</taxon>
        <taxon>Pseudomonadati</taxon>
        <taxon>Pseudomonadota</taxon>
        <taxon>Gammaproteobacteria</taxon>
        <taxon>Enterobacterales</taxon>
        <taxon>Yersiniaceae</taxon>
        <taxon>Rouxiella</taxon>
    </lineage>
</organism>
<dbReference type="RefSeq" id="WP_169401681.1">
    <property type="nucleotide sequence ID" value="NZ_JAADJU010000002.1"/>
</dbReference>
<dbReference type="CDD" id="cd21177">
    <property type="entry name" value="LPMO_AA10"/>
    <property type="match status" value="1"/>
</dbReference>
<evidence type="ECO:0000313" key="7">
    <source>
        <dbReference type="EMBL" id="NMP25971.1"/>
    </source>
</evidence>
<keyword evidence="3 4" id="KW-0732">Signal</keyword>
<dbReference type="PANTHER" id="PTHR34823">
    <property type="entry name" value="GLCNAC-BINDING PROTEIN A"/>
    <property type="match status" value="1"/>
</dbReference>
<reference evidence="7 8" key="2">
    <citation type="submission" date="2020-06" db="EMBL/GenBank/DDBJ databases">
        <title>Polyphasic characterization of a Rahnella strain isolated from tree sap.</title>
        <authorList>
            <person name="Kim I.S."/>
        </authorList>
    </citation>
    <scope>NUCLEOTIDE SEQUENCE [LARGE SCALE GENOMIC DNA]</scope>
    <source>
        <strain evidence="7 8">SAP-1</strain>
    </source>
</reference>
<dbReference type="PANTHER" id="PTHR34823:SF1">
    <property type="entry name" value="CHITIN-BINDING TYPE-4 DOMAIN-CONTAINING PROTEIN"/>
    <property type="match status" value="1"/>
</dbReference>
<evidence type="ECO:0000313" key="8">
    <source>
        <dbReference type="Proteomes" id="UP000585363"/>
    </source>
</evidence>
<evidence type="ECO:0000256" key="4">
    <source>
        <dbReference type="SAM" id="SignalP"/>
    </source>
</evidence>
<evidence type="ECO:0000256" key="2">
    <source>
        <dbReference type="ARBA" id="ARBA00022669"/>
    </source>
</evidence>
<evidence type="ECO:0000256" key="3">
    <source>
        <dbReference type="ARBA" id="ARBA00022729"/>
    </source>
</evidence>
<evidence type="ECO:0000259" key="6">
    <source>
        <dbReference type="Pfam" id="PF18416"/>
    </source>
</evidence>
<evidence type="ECO:0000259" key="5">
    <source>
        <dbReference type="Pfam" id="PF03067"/>
    </source>
</evidence>
<accession>A0A848MFM4</accession>
<protein>
    <submittedName>
        <fullName evidence="7">Uncharacterized protein</fullName>
    </submittedName>
</protein>
<name>A0A848MFM4_9GAMM</name>
<sequence>MALLPVKTLAVLVALAPVGAMSIHSAAASGYVSSPAARAHLCQTGENQNCGDFAAFQPALIQSATTATGFPPSAIASGGLDRYQALDSESATRWQKNSIAGGKLDISWQITSPSTITGWKYYITQPNWQHTLDSKHRLTTASFAAAPFCQASGDETKIQQGIITHHCQLPPREGYQLIYAVADQANGQSLYNIIDVKVAKSAGQVAPAELVNWQKEIATIDMPIAVKAGDVVRARFFGADEEPNLETKVTIKAGEETRWSAILAEAINGQHADIRAGVRSTEGDVTPAQHKINNIYVAEDSYLTSAVISVN</sequence>
<feature type="signal peptide" evidence="4">
    <location>
        <begin position="1"/>
        <end position="27"/>
    </location>
</feature>
<dbReference type="InterPro" id="IPR051024">
    <property type="entry name" value="GlcNAc_Chitin_IntDeg"/>
</dbReference>
<dbReference type="InterPro" id="IPR014756">
    <property type="entry name" value="Ig_E-set"/>
</dbReference>
<feature type="chain" id="PRO_5032636298" evidence="4">
    <location>
        <begin position="28"/>
        <end position="311"/>
    </location>
</feature>
<keyword evidence="8" id="KW-1185">Reference proteome</keyword>